<gene>
    <name evidence="2" type="ORF">LY90DRAFT_631280</name>
</gene>
<keyword evidence="3" id="KW-1185">Reference proteome</keyword>
<keyword evidence="1" id="KW-1133">Transmembrane helix</keyword>
<proteinExistence type="predicted"/>
<dbReference type="Gene3D" id="3.40.720.10">
    <property type="entry name" value="Alkaline Phosphatase, subunit A"/>
    <property type="match status" value="1"/>
</dbReference>
<name>A0A1Y2AKL7_9FUNG</name>
<dbReference type="SUPFAM" id="SSF53649">
    <property type="entry name" value="Alkaline phosphatase-like"/>
    <property type="match status" value="1"/>
</dbReference>
<feature type="transmembrane region" description="Helical" evidence="1">
    <location>
        <begin position="12"/>
        <end position="32"/>
    </location>
</feature>
<dbReference type="Pfam" id="PF02995">
    <property type="entry name" value="DUF229"/>
    <property type="match status" value="1"/>
</dbReference>
<keyword evidence="1" id="KW-0812">Transmembrane</keyword>
<dbReference type="EMBL" id="MCOG01000238">
    <property type="protein sequence ID" value="ORY23091.1"/>
    <property type="molecule type" value="Genomic_DNA"/>
</dbReference>
<organism evidence="2 3">
    <name type="scientific">Neocallimastix californiae</name>
    <dbReference type="NCBI Taxonomy" id="1754190"/>
    <lineage>
        <taxon>Eukaryota</taxon>
        <taxon>Fungi</taxon>
        <taxon>Fungi incertae sedis</taxon>
        <taxon>Chytridiomycota</taxon>
        <taxon>Chytridiomycota incertae sedis</taxon>
        <taxon>Neocallimastigomycetes</taxon>
        <taxon>Neocallimastigales</taxon>
        <taxon>Neocallimastigaceae</taxon>
        <taxon>Neocallimastix</taxon>
    </lineage>
</organism>
<sequence>MLKFLVNIKLIIIINENHFINIIVAIVVMTLLNNIDGRYNHRAKVSFDHELLAPFCLPEYHPRTGFPFGNFKGPYSILRRCLTGRYVHNYAVDYTKDFIKTYDGTNPWFFRASFIEAHESTASVLKLIDDDLVDLIETLGDEGLDRTAIIMMSDHGLHMGLCFLFTEQGFVEHKLPFLATLIPERFLKDYPELRQNLDDNEQKLISAYDIYATFKDLLNFDAKLEPQEKNNYGIKGMDISEVKFTKNSKRNTESIKKLEENIEEKKRFKNYKKGLRVKDTQDNNFLSKNNKKQNKNNTIIIDTKDINGVTVWRKSLLRKIENRKCEDILIKKNYCVCN</sequence>
<dbReference type="STRING" id="1754190.A0A1Y2AKL7"/>
<dbReference type="PANTHER" id="PTHR10974">
    <property type="entry name" value="FI08016P-RELATED"/>
    <property type="match status" value="1"/>
</dbReference>
<keyword evidence="1" id="KW-0472">Membrane</keyword>
<dbReference type="GO" id="GO:0005615">
    <property type="term" value="C:extracellular space"/>
    <property type="evidence" value="ECO:0007669"/>
    <property type="project" value="TreeGrafter"/>
</dbReference>
<comment type="caution">
    <text evidence="2">The sequence shown here is derived from an EMBL/GenBank/DDBJ whole genome shotgun (WGS) entry which is preliminary data.</text>
</comment>
<reference evidence="2 3" key="1">
    <citation type="submission" date="2016-08" db="EMBL/GenBank/DDBJ databases">
        <title>A Parts List for Fungal Cellulosomes Revealed by Comparative Genomics.</title>
        <authorList>
            <consortium name="DOE Joint Genome Institute"/>
            <person name="Haitjema C.H."/>
            <person name="Gilmore S.P."/>
            <person name="Henske J.K."/>
            <person name="Solomon K.V."/>
            <person name="De Groot R."/>
            <person name="Kuo A."/>
            <person name="Mondo S.J."/>
            <person name="Salamov A.A."/>
            <person name="Labutti K."/>
            <person name="Zhao Z."/>
            <person name="Chiniquy J."/>
            <person name="Barry K."/>
            <person name="Brewer H.M."/>
            <person name="Purvine S.O."/>
            <person name="Wright A.T."/>
            <person name="Boxma B."/>
            <person name="Van Alen T."/>
            <person name="Hackstein J.H."/>
            <person name="Baker S.E."/>
            <person name="Grigoriev I.V."/>
            <person name="O'Malley M.A."/>
        </authorList>
    </citation>
    <scope>NUCLEOTIDE SEQUENCE [LARGE SCALE GENOMIC DNA]</scope>
    <source>
        <strain evidence="2 3">G1</strain>
    </source>
</reference>
<dbReference type="Proteomes" id="UP000193920">
    <property type="component" value="Unassembled WGS sequence"/>
</dbReference>
<evidence type="ECO:0000313" key="3">
    <source>
        <dbReference type="Proteomes" id="UP000193920"/>
    </source>
</evidence>
<dbReference type="PANTHER" id="PTHR10974:SF1">
    <property type="entry name" value="FI08016P-RELATED"/>
    <property type="match status" value="1"/>
</dbReference>
<dbReference type="InterPro" id="IPR017850">
    <property type="entry name" value="Alkaline_phosphatase_core_sf"/>
</dbReference>
<dbReference type="InterPro" id="IPR004245">
    <property type="entry name" value="DUF229"/>
</dbReference>
<protein>
    <submittedName>
        <fullName evidence="2">DUF229-domain-containing protein</fullName>
    </submittedName>
</protein>
<dbReference type="AlphaFoldDB" id="A0A1Y2AKL7"/>
<accession>A0A1Y2AKL7</accession>
<evidence type="ECO:0000313" key="2">
    <source>
        <dbReference type="EMBL" id="ORY23091.1"/>
    </source>
</evidence>
<dbReference type="OrthoDB" id="413313at2759"/>
<evidence type="ECO:0000256" key="1">
    <source>
        <dbReference type="SAM" id="Phobius"/>
    </source>
</evidence>